<proteinExistence type="predicted"/>
<feature type="domain" description="Reverse transcriptase Ty1/copia-type" evidence="1">
    <location>
        <begin position="77"/>
        <end position="122"/>
    </location>
</feature>
<dbReference type="Pfam" id="PF07727">
    <property type="entry name" value="RVT_2"/>
    <property type="match status" value="1"/>
</dbReference>
<organism evidence="2 3">
    <name type="scientific">Tanacetum coccineum</name>
    <dbReference type="NCBI Taxonomy" id="301880"/>
    <lineage>
        <taxon>Eukaryota</taxon>
        <taxon>Viridiplantae</taxon>
        <taxon>Streptophyta</taxon>
        <taxon>Embryophyta</taxon>
        <taxon>Tracheophyta</taxon>
        <taxon>Spermatophyta</taxon>
        <taxon>Magnoliopsida</taxon>
        <taxon>eudicotyledons</taxon>
        <taxon>Gunneridae</taxon>
        <taxon>Pentapetalae</taxon>
        <taxon>asterids</taxon>
        <taxon>campanulids</taxon>
        <taxon>Asterales</taxon>
        <taxon>Asteraceae</taxon>
        <taxon>Asteroideae</taxon>
        <taxon>Anthemideae</taxon>
        <taxon>Anthemidinae</taxon>
        <taxon>Tanacetum</taxon>
    </lineage>
</organism>
<dbReference type="InterPro" id="IPR013103">
    <property type="entry name" value="RVT_2"/>
</dbReference>
<gene>
    <name evidence="2" type="ORF">Tco_0907485</name>
</gene>
<dbReference type="EMBL" id="BQNB010014358">
    <property type="protein sequence ID" value="GJT27210.1"/>
    <property type="molecule type" value="Genomic_DNA"/>
</dbReference>
<accession>A0ABQ5CJF8</accession>
<comment type="caution">
    <text evidence="2">The sequence shown here is derived from an EMBL/GenBank/DDBJ whole genome shotgun (WGS) entry which is preliminary data.</text>
</comment>
<name>A0ABQ5CJF8_9ASTR</name>
<dbReference type="Proteomes" id="UP001151760">
    <property type="component" value="Unassembled WGS sequence"/>
</dbReference>
<evidence type="ECO:0000259" key="1">
    <source>
        <dbReference type="Pfam" id="PF07727"/>
    </source>
</evidence>
<reference evidence="2" key="2">
    <citation type="submission" date="2022-01" db="EMBL/GenBank/DDBJ databases">
        <authorList>
            <person name="Yamashiro T."/>
            <person name="Shiraishi A."/>
            <person name="Satake H."/>
            <person name="Nakayama K."/>
        </authorList>
    </citation>
    <scope>NUCLEOTIDE SEQUENCE</scope>
</reference>
<protein>
    <submittedName>
        <fullName evidence="2">Retrovirus-related pol polyprotein from transposon TNT 1-94</fullName>
    </submittedName>
</protein>
<reference evidence="2" key="1">
    <citation type="journal article" date="2022" name="Int. J. Mol. Sci.">
        <title>Draft Genome of Tanacetum Coccineum: Genomic Comparison of Closely Related Tanacetum-Family Plants.</title>
        <authorList>
            <person name="Yamashiro T."/>
            <person name="Shiraishi A."/>
            <person name="Nakayama K."/>
            <person name="Satake H."/>
        </authorList>
    </citation>
    <scope>NUCLEOTIDE SEQUENCE</scope>
</reference>
<sequence>MNTPSKEYLDNLFGPMYGEYFEKKSSNMTINFDAQQVHNQEESSLTSSIDIEAHEAPPITRWKKYNCCQMAMEESDAENIVIRNKSRLVAKGYKQEEGINFEESFAPVARLEAVRIFVAFAA</sequence>
<evidence type="ECO:0000313" key="3">
    <source>
        <dbReference type="Proteomes" id="UP001151760"/>
    </source>
</evidence>
<evidence type="ECO:0000313" key="2">
    <source>
        <dbReference type="EMBL" id="GJT27210.1"/>
    </source>
</evidence>
<keyword evidence="3" id="KW-1185">Reference proteome</keyword>